<comment type="caution">
    <text evidence="1">The sequence shown here is derived from an EMBL/GenBank/DDBJ whole genome shotgun (WGS) entry which is preliminary data.</text>
</comment>
<proteinExistence type="predicted"/>
<accession>A0A4S4FSL1</accession>
<evidence type="ECO:0000313" key="2">
    <source>
        <dbReference type="Proteomes" id="UP000309133"/>
    </source>
</evidence>
<dbReference type="RefSeq" id="WP_136426073.1">
    <property type="nucleotide sequence ID" value="NZ_SSSM01000001.1"/>
</dbReference>
<sequence>MALRSPSPQVSEASVVDPTRIGIVIPSTNTTVEREVTRLPSDADWFATRVLQVETEDPAAKIDTVLAMRDELDSACARLTGLGPVAIGFACTAASFLDGLRSDLELCERLSVATGVPFLTASRAVSQALAALGTAKVALVTPYLDAVNEKEIAYFDQVGIRVVAASGLGIVGNLPKGRLPLSASAAAVRALPLGDADAVFVSCTNWLTLGNIRALEAELRLPVVSSNSALAWALLDAASIPAPKSLGRLRHVARPSAQGAAA</sequence>
<dbReference type="Proteomes" id="UP000309133">
    <property type="component" value="Unassembled WGS sequence"/>
</dbReference>
<dbReference type="Pfam" id="PF17645">
    <property type="entry name" value="Amdase"/>
    <property type="match status" value="1"/>
</dbReference>
<dbReference type="EMBL" id="SSSM01000001">
    <property type="protein sequence ID" value="THG33291.1"/>
    <property type="molecule type" value="Genomic_DNA"/>
</dbReference>
<dbReference type="InterPro" id="IPR026286">
    <property type="entry name" value="MaiA/AMDase"/>
</dbReference>
<dbReference type="InterPro" id="IPR053714">
    <property type="entry name" value="Iso_Racemase_Enz_sf"/>
</dbReference>
<protein>
    <recommendedName>
        <fullName evidence="3">Asp/Glu racemase</fullName>
    </recommendedName>
</protein>
<evidence type="ECO:0008006" key="3">
    <source>
        <dbReference type="Google" id="ProtNLM"/>
    </source>
</evidence>
<name>A0A4S4FSL1_9MICO</name>
<evidence type="ECO:0000313" key="1">
    <source>
        <dbReference type="EMBL" id="THG33291.1"/>
    </source>
</evidence>
<reference evidence="1 2" key="1">
    <citation type="submission" date="2019-04" db="EMBL/GenBank/DDBJ databases">
        <authorList>
            <person name="Jiang L."/>
        </authorList>
    </citation>
    <scope>NUCLEOTIDE SEQUENCE [LARGE SCALE GENOMIC DNA]</scope>
    <source>
        <strain evidence="1 2">YIM 131853</strain>
    </source>
</reference>
<gene>
    <name evidence="1" type="ORF">E6C64_02765</name>
</gene>
<dbReference type="PANTHER" id="PTHR40267">
    <property type="entry name" value="BLR3294 PROTEIN"/>
    <property type="match status" value="1"/>
</dbReference>
<organism evidence="1 2">
    <name type="scientific">Naasia lichenicola</name>
    <dbReference type="NCBI Taxonomy" id="2565933"/>
    <lineage>
        <taxon>Bacteria</taxon>
        <taxon>Bacillati</taxon>
        <taxon>Actinomycetota</taxon>
        <taxon>Actinomycetes</taxon>
        <taxon>Micrococcales</taxon>
        <taxon>Microbacteriaceae</taxon>
        <taxon>Naasia</taxon>
    </lineage>
</organism>
<dbReference type="PIRSF" id="PIRSF015736">
    <property type="entry name" value="MI"/>
    <property type="match status" value="1"/>
</dbReference>
<dbReference type="Gene3D" id="3.40.50.12500">
    <property type="match status" value="1"/>
</dbReference>
<dbReference type="PANTHER" id="PTHR40267:SF1">
    <property type="entry name" value="BLR3294 PROTEIN"/>
    <property type="match status" value="1"/>
</dbReference>
<keyword evidence="2" id="KW-1185">Reference proteome</keyword>
<dbReference type="AlphaFoldDB" id="A0A4S4FSL1"/>